<name>A0A9P9C059_9PEZI</name>
<proteinExistence type="predicted"/>
<organism evidence="2 3">
    <name type="scientific">Microdochium trichocladiopsis</name>
    <dbReference type="NCBI Taxonomy" id="1682393"/>
    <lineage>
        <taxon>Eukaryota</taxon>
        <taxon>Fungi</taxon>
        <taxon>Dikarya</taxon>
        <taxon>Ascomycota</taxon>
        <taxon>Pezizomycotina</taxon>
        <taxon>Sordariomycetes</taxon>
        <taxon>Xylariomycetidae</taxon>
        <taxon>Xylariales</taxon>
        <taxon>Microdochiaceae</taxon>
        <taxon>Microdochium</taxon>
    </lineage>
</organism>
<sequence>MAGLLARTGERGDGRSMQSASSEAESGPGPWAVGRGRGSTGACAFLPCLRVGTGMEPGNVAARSGREGSPHGRAPPHAPQLHLRT</sequence>
<evidence type="ECO:0000313" key="2">
    <source>
        <dbReference type="EMBL" id="KAH7040799.1"/>
    </source>
</evidence>
<dbReference type="GeneID" id="70181924"/>
<comment type="caution">
    <text evidence="2">The sequence shown here is derived from an EMBL/GenBank/DDBJ whole genome shotgun (WGS) entry which is preliminary data.</text>
</comment>
<dbReference type="RefSeq" id="XP_046018854.1">
    <property type="nucleotide sequence ID" value="XM_046152378.1"/>
</dbReference>
<protein>
    <submittedName>
        <fullName evidence="2">Uncharacterized protein</fullName>
    </submittedName>
</protein>
<feature type="region of interest" description="Disordered" evidence="1">
    <location>
        <begin position="1"/>
        <end position="37"/>
    </location>
</feature>
<evidence type="ECO:0000313" key="3">
    <source>
        <dbReference type="Proteomes" id="UP000756346"/>
    </source>
</evidence>
<gene>
    <name evidence="2" type="ORF">B0I36DRAFT_311512</name>
</gene>
<evidence type="ECO:0000256" key="1">
    <source>
        <dbReference type="SAM" id="MobiDB-lite"/>
    </source>
</evidence>
<reference evidence="2" key="1">
    <citation type="journal article" date="2021" name="Nat. Commun.">
        <title>Genetic determinants of endophytism in the Arabidopsis root mycobiome.</title>
        <authorList>
            <person name="Mesny F."/>
            <person name="Miyauchi S."/>
            <person name="Thiergart T."/>
            <person name="Pickel B."/>
            <person name="Atanasova L."/>
            <person name="Karlsson M."/>
            <person name="Huettel B."/>
            <person name="Barry K.W."/>
            <person name="Haridas S."/>
            <person name="Chen C."/>
            <person name="Bauer D."/>
            <person name="Andreopoulos W."/>
            <person name="Pangilinan J."/>
            <person name="LaButti K."/>
            <person name="Riley R."/>
            <person name="Lipzen A."/>
            <person name="Clum A."/>
            <person name="Drula E."/>
            <person name="Henrissat B."/>
            <person name="Kohler A."/>
            <person name="Grigoriev I.V."/>
            <person name="Martin F.M."/>
            <person name="Hacquard S."/>
        </authorList>
    </citation>
    <scope>NUCLEOTIDE SEQUENCE</scope>
    <source>
        <strain evidence="2">MPI-CAGE-CH-0230</strain>
    </source>
</reference>
<keyword evidence="3" id="KW-1185">Reference proteome</keyword>
<dbReference type="AlphaFoldDB" id="A0A9P9C059"/>
<feature type="region of interest" description="Disordered" evidence="1">
    <location>
        <begin position="52"/>
        <end position="85"/>
    </location>
</feature>
<dbReference type="Proteomes" id="UP000756346">
    <property type="component" value="Unassembled WGS sequence"/>
</dbReference>
<dbReference type="EMBL" id="JAGTJQ010000001">
    <property type="protein sequence ID" value="KAH7040799.1"/>
    <property type="molecule type" value="Genomic_DNA"/>
</dbReference>
<accession>A0A9P9C059</accession>